<dbReference type="InterPro" id="IPR012902">
    <property type="entry name" value="N_methyl_site"/>
</dbReference>
<feature type="domain" description="DUF1559" evidence="1">
    <location>
        <begin position="30"/>
        <end position="99"/>
    </location>
</feature>
<sequence>MRRTFTLIELLVVIAIIAILAAILFPVFAQAREKARAASCLSNQKQIATGLLMYTQDYDEMLLMGMWGGSASGTLCSWPAMIQPYIKSTQVFQCPTAPRTAGITAGTIAATNGCGIGTGFVVTYAYNYYLGGNNSATGVATSSLPAMERPAETVLIVDGASTAQNAAFGSSDLWPEKRTSSATAVGGTTTANRYPYLLIHSGSSLMASANDYGAPRGRHNGMTNVIWADGHVKARKLSADFYPPVGDNRYQALCTPVLTGTGIAAASCAPCLLPQLGCQP</sequence>
<dbReference type="Pfam" id="PF07596">
    <property type="entry name" value="SBP_bac_10"/>
    <property type="match status" value="1"/>
</dbReference>
<reference evidence="2 3" key="1">
    <citation type="submission" date="2020-08" db="EMBL/GenBank/DDBJ databases">
        <title>Genomic Encyclopedia of Type Strains, Phase IV (KMG-IV): sequencing the most valuable type-strain genomes for metagenomic binning, comparative biology and taxonomic classification.</title>
        <authorList>
            <person name="Goeker M."/>
        </authorList>
    </citation>
    <scope>NUCLEOTIDE SEQUENCE [LARGE SCALE GENOMIC DNA]</scope>
    <source>
        <strain evidence="2 3">DSM 23562</strain>
    </source>
</reference>
<dbReference type="NCBIfam" id="TIGR02532">
    <property type="entry name" value="IV_pilin_GFxxxE"/>
    <property type="match status" value="1"/>
</dbReference>
<dbReference type="EMBL" id="JACHGW010000002">
    <property type="protein sequence ID" value="MBB6050892.1"/>
    <property type="molecule type" value="Genomic_DNA"/>
</dbReference>
<dbReference type="Pfam" id="PF07963">
    <property type="entry name" value="N_methyl"/>
    <property type="match status" value="1"/>
</dbReference>
<evidence type="ECO:0000313" key="3">
    <source>
        <dbReference type="Proteomes" id="UP000520814"/>
    </source>
</evidence>
<comment type="caution">
    <text evidence="2">The sequence shown here is derived from an EMBL/GenBank/DDBJ whole genome shotgun (WGS) entry which is preliminary data.</text>
</comment>
<dbReference type="AlphaFoldDB" id="A0A7W9SQC6"/>
<dbReference type="PANTHER" id="PTHR30093">
    <property type="entry name" value="GENERAL SECRETION PATHWAY PROTEIN G"/>
    <property type="match status" value="1"/>
</dbReference>
<dbReference type="InterPro" id="IPR045584">
    <property type="entry name" value="Pilin-like"/>
</dbReference>
<proteinExistence type="predicted"/>
<gene>
    <name evidence="2" type="ORF">HNQ39_002683</name>
</gene>
<protein>
    <submittedName>
        <fullName evidence="2">Prepilin-type N-terminal cleavage/methylation domain-containing protein/prepilin-type processing-associated H-X9-DG protein</fullName>
    </submittedName>
</protein>
<accession>A0A7W9SQC6</accession>
<organism evidence="2 3">
    <name type="scientific">Armatimonas rosea</name>
    <dbReference type="NCBI Taxonomy" id="685828"/>
    <lineage>
        <taxon>Bacteria</taxon>
        <taxon>Bacillati</taxon>
        <taxon>Armatimonadota</taxon>
        <taxon>Armatimonadia</taxon>
        <taxon>Armatimonadales</taxon>
        <taxon>Armatimonadaceae</taxon>
        <taxon>Armatimonas</taxon>
    </lineage>
</organism>
<dbReference type="InterPro" id="IPR011453">
    <property type="entry name" value="DUF1559"/>
</dbReference>
<name>A0A7W9SQC6_ARMRO</name>
<evidence type="ECO:0000259" key="1">
    <source>
        <dbReference type="Pfam" id="PF07596"/>
    </source>
</evidence>
<dbReference type="RefSeq" id="WP_184196666.1">
    <property type="nucleotide sequence ID" value="NZ_JACHGW010000002.1"/>
</dbReference>
<evidence type="ECO:0000313" key="2">
    <source>
        <dbReference type="EMBL" id="MBB6050892.1"/>
    </source>
</evidence>
<keyword evidence="3" id="KW-1185">Reference proteome</keyword>
<dbReference type="Proteomes" id="UP000520814">
    <property type="component" value="Unassembled WGS sequence"/>
</dbReference>
<dbReference type="Gene3D" id="3.30.700.10">
    <property type="entry name" value="Glycoprotein, Type 4 Pilin"/>
    <property type="match status" value="1"/>
</dbReference>
<dbReference type="SUPFAM" id="SSF54523">
    <property type="entry name" value="Pili subunits"/>
    <property type="match status" value="1"/>
</dbReference>